<protein>
    <submittedName>
        <fullName evidence="3">Uncharacterized protein</fullName>
    </submittedName>
</protein>
<dbReference type="OrthoDB" id="4859812at2"/>
<proteinExistence type="predicted"/>
<dbReference type="EMBL" id="VFPM01000003">
    <property type="protein sequence ID" value="TQM57934.1"/>
    <property type="molecule type" value="Genomic_DNA"/>
</dbReference>
<keyword evidence="2" id="KW-0812">Transmembrane</keyword>
<evidence type="ECO:0000256" key="1">
    <source>
        <dbReference type="SAM" id="MobiDB-lite"/>
    </source>
</evidence>
<comment type="caution">
    <text evidence="3">The sequence shown here is derived from an EMBL/GenBank/DDBJ whole genome shotgun (WGS) entry which is preliminary data.</text>
</comment>
<name>A0A543HHZ3_9MICO</name>
<keyword evidence="4" id="KW-1185">Reference proteome</keyword>
<dbReference type="AlphaFoldDB" id="A0A543HHZ3"/>
<evidence type="ECO:0000313" key="4">
    <source>
        <dbReference type="Proteomes" id="UP000316747"/>
    </source>
</evidence>
<feature type="transmembrane region" description="Helical" evidence="2">
    <location>
        <begin position="12"/>
        <end position="35"/>
    </location>
</feature>
<dbReference type="Proteomes" id="UP000316747">
    <property type="component" value="Unassembled WGS sequence"/>
</dbReference>
<gene>
    <name evidence="3" type="ORF">FBY41_3284</name>
</gene>
<reference evidence="3 4" key="1">
    <citation type="submission" date="2019-06" db="EMBL/GenBank/DDBJ databases">
        <title>Genome sequencing of plant associated microbes to promote plant fitness in Sorghum bicolor and Oryza sativa.</title>
        <authorList>
            <person name="Coleman-Derr D."/>
        </authorList>
    </citation>
    <scope>NUCLEOTIDE SEQUENCE [LARGE SCALE GENOMIC DNA]</scope>
    <source>
        <strain evidence="3 4">KV-663</strain>
    </source>
</reference>
<accession>A0A543HHZ3</accession>
<evidence type="ECO:0000256" key="2">
    <source>
        <dbReference type="SAM" id="Phobius"/>
    </source>
</evidence>
<keyword evidence="2" id="KW-0472">Membrane</keyword>
<sequence>MGRTQTALGKALQVALIMLGVGVAGYFALMVLLFYSMQEPGPHTLNVHNASGRPVLIEREDTQRLPGAAGYSYSVVVWRNNASWPAGGDQCEQNRLVARDLQGTVVARRVGDCKSDTWTISGQGLSAAPRYQREPVPPDHVEVLLEVVPDQPADPVVAWWRVLPQTLGRAEEAGRQAGVNVYGPFLEGQELTMYLRGPDAATVLKFARTHVLRPSPGRAYAYVGPSGQPVSEKATPVPLGDTTRPTIARTS</sequence>
<evidence type="ECO:0000313" key="3">
    <source>
        <dbReference type="EMBL" id="TQM57934.1"/>
    </source>
</evidence>
<dbReference type="RefSeq" id="WP_141845335.1">
    <property type="nucleotide sequence ID" value="NZ_VFPM01000003.1"/>
</dbReference>
<organism evidence="3 4">
    <name type="scientific">Humibacillus xanthopallidus</name>
    <dbReference type="NCBI Taxonomy" id="412689"/>
    <lineage>
        <taxon>Bacteria</taxon>
        <taxon>Bacillati</taxon>
        <taxon>Actinomycetota</taxon>
        <taxon>Actinomycetes</taxon>
        <taxon>Micrococcales</taxon>
        <taxon>Intrasporangiaceae</taxon>
        <taxon>Humibacillus</taxon>
    </lineage>
</organism>
<keyword evidence="2" id="KW-1133">Transmembrane helix</keyword>
<feature type="region of interest" description="Disordered" evidence="1">
    <location>
        <begin position="223"/>
        <end position="251"/>
    </location>
</feature>